<dbReference type="Gene3D" id="1.10.357.10">
    <property type="entry name" value="Tetracycline Repressor, domain 2"/>
    <property type="match status" value="2"/>
</dbReference>
<dbReference type="PRINTS" id="PR00455">
    <property type="entry name" value="HTHTETR"/>
</dbReference>
<dbReference type="PANTHER" id="PTHR47506">
    <property type="entry name" value="TRANSCRIPTIONAL REGULATORY PROTEIN"/>
    <property type="match status" value="1"/>
</dbReference>
<protein>
    <submittedName>
        <fullName evidence="6">Transcriptional regulator, TetR family</fullName>
    </submittedName>
</protein>
<dbReference type="EMBL" id="FOWZ01000001">
    <property type="protein sequence ID" value="SFO82983.1"/>
    <property type="molecule type" value="Genomic_DNA"/>
</dbReference>
<sequence>MKRSRILQAGAEALAVGGIADLDPNQIAATVDLKPSSLRYYFKNREALAEAIYLERLEEVGEGFDRVRDSRSLQEAVETLCRIEIDHWAQESEGQSSRKPQFGEVRTLSKERRSRVGARFEQVLRQANELFASHDVEIPDEMPFLPAQILLENLFWIPAWIDHFSEWEFPKAASDLARVLCDGIAQEGASFEWERIEDAGSNPGSDIGRVDGFLRTATQLVCERGYRGTSIDEIAARLGLTKGSFYHHNSEKIALVQQCFEESYERLSHLQREASVRFREPLDRIATVVGSIISIQMRQEMPIIRSSALPGLPRDLRMSIIGKAAPLDRWFVAELVAAHRLGQATDVDPFIAAQYLAVGANSSYDLARLYRCEPNERNIALVMERLFGGFAI</sequence>
<dbReference type="InterPro" id="IPR001647">
    <property type="entry name" value="HTH_TetR"/>
</dbReference>
<proteinExistence type="predicted"/>
<dbReference type="GO" id="GO:0003677">
    <property type="term" value="F:DNA binding"/>
    <property type="evidence" value="ECO:0007669"/>
    <property type="project" value="UniProtKB-UniRule"/>
</dbReference>
<organism evidence="6 7">
    <name type="scientific">Qipengyuania nanhaisediminis</name>
    <dbReference type="NCBI Taxonomy" id="604088"/>
    <lineage>
        <taxon>Bacteria</taxon>
        <taxon>Pseudomonadati</taxon>
        <taxon>Pseudomonadota</taxon>
        <taxon>Alphaproteobacteria</taxon>
        <taxon>Sphingomonadales</taxon>
        <taxon>Erythrobacteraceae</taxon>
        <taxon>Qipengyuania</taxon>
    </lineage>
</organism>
<dbReference type="OrthoDB" id="9811084at2"/>
<feature type="DNA-binding region" description="H-T-H motif" evidence="4">
    <location>
        <begin position="23"/>
        <end position="42"/>
    </location>
</feature>
<evidence type="ECO:0000256" key="4">
    <source>
        <dbReference type="PROSITE-ProRule" id="PRU00335"/>
    </source>
</evidence>
<feature type="DNA-binding region" description="H-T-H motif" evidence="4">
    <location>
        <begin position="230"/>
        <end position="249"/>
    </location>
</feature>
<evidence type="ECO:0000256" key="3">
    <source>
        <dbReference type="ARBA" id="ARBA00023163"/>
    </source>
</evidence>
<dbReference type="AlphaFoldDB" id="A0A1I5KE22"/>
<dbReference type="InterPro" id="IPR009057">
    <property type="entry name" value="Homeodomain-like_sf"/>
</dbReference>
<gene>
    <name evidence="6" type="ORF">SAMN04488060_0112</name>
</gene>
<evidence type="ECO:0000259" key="5">
    <source>
        <dbReference type="PROSITE" id="PS50977"/>
    </source>
</evidence>
<dbReference type="Proteomes" id="UP000199331">
    <property type="component" value="Unassembled WGS sequence"/>
</dbReference>
<feature type="domain" description="HTH tetR-type" evidence="5">
    <location>
        <begin position="1"/>
        <end position="60"/>
    </location>
</feature>
<keyword evidence="1" id="KW-0805">Transcription regulation</keyword>
<accession>A0A1I5KE22</accession>
<keyword evidence="3" id="KW-0804">Transcription</keyword>
<keyword evidence="2 4" id="KW-0238">DNA-binding</keyword>
<dbReference type="SUPFAM" id="SSF46689">
    <property type="entry name" value="Homeodomain-like"/>
    <property type="match status" value="2"/>
</dbReference>
<reference evidence="7" key="1">
    <citation type="submission" date="2016-10" db="EMBL/GenBank/DDBJ databases">
        <authorList>
            <person name="Varghese N."/>
            <person name="Submissions S."/>
        </authorList>
    </citation>
    <scope>NUCLEOTIDE SEQUENCE [LARGE SCALE GENOMIC DNA]</scope>
    <source>
        <strain evidence="7">CGMCC 1.7715</strain>
    </source>
</reference>
<dbReference type="RefSeq" id="WP_090476350.1">
    <property type="nucleotide sequence ID" value="NZ_FOWZ01000001.1"/>
</dbReference>
<feature type="domain" description="HTH tetR-type" evidence="5">
    <location>
        <begin position="207"/>
        <end position="267"/>
    </location>
</feature>
<name>A0A1I5KE22_9SPHN</name>
<evidence type="ECO:0000313" key="6">
    <source>
        <dbReference type="EMBL" id="SFO82983.1"/>
    </source>
</evidence>
<evidence type="ECO:0000256" key="2">
    <source>
        <dbReference type="ARBA" id="ARBA00023125"/>
    </source>
</evidence>
<dbReference type="PROSITE" id="PS50977">
    <property type="entry name" value="HTH_TETR_2"/>
    <property type="match status" value="2"/>
</dbReference>
<dbReference type="Pfam" id="PF00440">
    <property type="entry name" value="TetR_N"/>
    <property type="match status" value="1"/>
</dbReference>
<keyword evidence="7" id="KW-1185">Reference proteome</keyword>
<dbReference type="PANTHER" id="PTHR47506:SF7">
    <property type="entry name" value="TRANSCRIPTIONAL REGULATORY PROTEIN"/>
    <property type="match status" value="1"/>
</dbReference>
<evidence type="ECO:0000256" key="1">
    <source>
        <dbReference type="ARBA" id="ARBA00023015"/>
    </source>
</evidence>
<evidence type="ECO:0000313" key="7">
    <source>
        <dbReference type="Proteomes" id="UP000199331"/>
    </source>
</evidence>